<keyword evidence="4" id="KW-0804">Transcription</keyword>
<keyword evidence="8" id="KW-1185">Reference proteome</keyword>
<dbReference type="Gene3D" id="1.25.40.770">
    <property type="entry name" value="TAF6, C-terminal HEAT repeat domain"/>
    <property type="match status" value="1"/>
</dbReference>
<dbReference type="GO" id="GO:0046695">
    <property type="term" value="C:SLIK (SAGA-like) complex"/>
    <property type="evidence" value="ECO:0007669"/>
    <property type="project" value="InterPro"/>
</dbReference>
<gene>
    <name evidence="7" type="ORF">POM88_010942</name>
</gene>
<dbReference type="SMART" id="SM00803">
    <property type="entry name" value="TAF"/>
    <property type="match status" value="1"/>
</dbReference>
<dbReference type="Pfam" id="PF02969">
    <property type="entry name" value="TAF"/>
    <property type="match status" value="1"/>
</dbReference>
<keyword evidence="3" id="KW-0805">Transcription regulation</keyword>
<accession>A0AAD8IW41</accession>
<dbReference type="InterPro" id="IPR011442">
    <property type="entry name" value="TAF6_C"/>
</dbReference>
<reference evidence="7" key="1">
    <citation type="submission" date="2023-02" db="EMBL/GenBank/DDBJ databases">
        <title>Genome of toxic invasive species Heracleum sosnowskyi carries increased number of genes despite the absence of recent whole-genome duplications.</title>
        <authorList>
            <person name="Schelkunov M."/>
            <person name="Shtratnikova V."/>
            <person name="Makarenko M."/>
            <person name="Klepikova A."/>
            <person name="Omelchenko D."/>
            <person name="Novikova G."/>
            <person name="Obukhova E."/>
            <person name="Bogdanov V."/>
            <person name="Penin A."/>
            <person name="Logacheva M."/>
        </authorList>
    </citation>
    <scope>NUCLEOTIDE SEQUENCE</scope>
    <source>
        <strain evidence="7">Hsosn_3</strain>
        <tissue evidence="7">Leaf</tissue>
    </source>
</reference>
<dbReference type="GO" id="GO:0000124">
    <property type="term" value="C:SAGA complex"/>
    <property type="evidence" value="ECO:0007669"/>
    <property type="project" value="InterPro"/>
</dbReference>
<evidence type="ECO:0000259" key="6">
    <source>
        <dbReference type="SMART" id="SM00803"/>
    </source>
</evidence>
<dbReference type="GO" id="GO:0016251">
    <property type="term" value="F:RNA polymerase II general transcription initiation factor activity"/>
    <property type="evidence" value="ECO:0007669"/>
    <property type="project" value="InterPro"/>
</dbReference>
<dbReference type="CDD" id="cd22931">
    <property type="entry name" value="HFD_TAF6"/>
    <property type="match status" value="1"/>
</dbReference>
<dbReference type="InterPro" id="IPR037796">
    <property type="entry name" value="TAF6"/>
</dbReference>
<evidence type="ECO:0000256" key="3">
    <source>
        <dbReference type="ARBA" id="ARBA00023015"/>
    </source>
</evidence>
<evidence type="ECO:0000256" key="4">
    <source>
        <dbReference type="ARBA" id="ARBA00023163"/>
    </source>
</evidence>
<proteinExistence type="inferred from homology"/>
<dbReference type="GO" id="GO:0003713">
    <property type="term" value="F:transcription coactivator activity"/>
    <property type="evidence" value="ECO:0007669"/>
    <property type="project" value="TreeGrafter"/>
</dbReference>
<dbReference type="PANTHER" id="PTHR10221">
    <property type="entry name" value="TRANSCRIPTION INITIATION FACTOR TFIID SUBUNIT 6"/>
    <property type="match status" value="1"/>
</dbReference>
<dbReference type="InterPro" id="IPR009072">
    <property type="entry name" value="Histone-fold"/>
</dbReference>
<protein>
    <submittedName>
        <fullName evidence="7">Transcription initiation factor TFIID subunit 6</fullName>
    </submittedName>
</protein>
<comment type="similarity">
    <text evidence="2">Belongs to the TAF6 family.</text>
</comment>
<dbReference type="SUPFAM" id="SSF47113">
    <property type="entry name" value="Histone-fold"/>
    <property type="match status" value="1"/>
</dbReference>
<dbReference type="FunFam" id="1.25.40.770:FF:000001">
    <property type="entry name" value="Transcription initiation factor TFIID subunit 6"/>
    <property type="match status" value="1"/>
</dbReference>
<sequence>MSSSNVNNSTSNLLVVGKESIQVIAQKIGNNNISPDIFPSLAADVEYRLREIMQEAIKCMHHSKRTLLTSDDVDFALHLRNLEPIYGFGSGDTYKFKKAATHKDLFYIDDKQVDFKNVIKAPMSKTPQDTSVVSRWLAVEGVEPATPETTLFEALASPSDSKKVEYKDDEVSADVKYPVKHVLSRELQLYFEKITELTVGRSDSILFKEALLSLATDSGLHPLVPYFTYFIGDEVMRNSKSFHLLFALMRLVRSLLQNPHLHIEPYLHQLMPSIMTCLIGKTLSHKLSDNHWELRNYAAILVSFICKRYAHAYHTLKPRVAKTLLHTFLDPTKTLAQQYGAIRALAAVGPSVVDFIVLPNLEPYLQLVEPEMQVDKQKNETKRYEAWRVYGALLRAVGQCVYKKLKLIPSPLSPPTCTPWKVNAKIMTTMANKRKASMDNMMQQPPLKRVATEGSMGVNTTNSFPVNIQRATGGYSTSLGGSDVGLSSMSRHLPTENVLGINGRKDDRAKSSSSTQALKEVMGAGQYLPLLTESFGESMHPFIPTPLSNIFL</sequence>
<evidence type="ECO:0000256" key="5">
    <source>
        <dbReference type="ARBA" id="ARBA00023242"/>
    </source>
</evidence>
<dbReference type="SUPFAM" id="SSF48371">
    <property type="entry name" value="ARM repeat"/>
    <property type="match status" value="1"/>
</dbReference>
<dbReference type="EMBL" id="JAUIZM010000003">
    <property type="protein sequence ID" value="KAK1391886.1"/>
    <property type="molecule type" value="Genomic_DNA"/>
</dbReference>
<dbReference type="CDD" id="cd08050">
    <property type="entry name" value="TAF6C"/>
    <property type="match status" value="1"/>
</dbReference>
<dbReference type="Pfam" id="PF07571">
    <property type="entry name" value="TAF6_C"/>
    <property type="match status" value="1"/>
</dbReference>
<dbReference type="InterPro" id="IPR016024">
    <property type="entry name" value="ARM-type_fold"/>
</dbReference>
<dbReference type="PANTHER" id="PTHR10221:SF9">
    <property type="entry name" value="TRANSCRIPTION INITIATION FACTOR TFIID SUBUNIT 6"/>
    <property type="match status" value="1"/>
</dbReference>
<keyword evidence="5" id="KW-0539">Nucleus</keyword>
<dbReference type="Gene3D" id="1.10.20.10">
    <property type="entry name" value="Histone, subunit A"/>
    <property type="match status" value="1"/>
</dbReference>
<evidence type="ECO:0000256" key="1">
    <source>
        <dbReference type="ARBA" id="ARBA00004123"/>
    </source>
</evidence>
<evidence type="ECO:0000256" key="2">
    <source>
        <dbReference type="ARBA" id="ARBA00007688"/>
    </source>
</evidence>
<dbReference type="GO" id="GO:0005669">
    <property type="term" value="C:transcription factor TFIID complex"/>
    <property type="evidence" value="ECO:0007669"/>
    <property type="project" value="InterPro"/>
</dbReference>
<dbReference type="Proteomes" id="UP001237642">
    <property type="component" value="Unassembled WGS sequence"/>
</dbReference>
<evidence type="ECO:0000313" key="8">
    <source>
        <dbReference type="Proteomes" id="UP001237642"/>
    </source>
</evidence>
<name>A0AAD8IW41_9APIA</name>
<comment type="caution">
    <text evidence="7">The sequence shown here is derived from an EMBL/GenBank/DDBJ whole genome shotgun (WGS) entry which is preliminary data.</text>
</comment>
<dbReference type="InterPro" id="IPR046344">
    <property type="entry name" value="TAF6_C_sf"/>
</dbReference>
<evidence type="ECO:0000313" key="7">
    <source>
        <dbReference type="EMBL" id="KAK1391886.1"/>
    </source>
</evidence>
<dbReference type="InterPro" id="IPR004823">
    <property type="entry name" value="TAF_TATA-bd_Histone-like_dom"/>
</dbReference>
<reference evidence="7" key="2">
    <citation type="submission" date="2023-05" db="EMBL/GenBank/DDBJ databases">
        <authorList>
            <person name="Schelkunov M.I."/>
        </authorList>
    </citation>
    <scope>NUCLEOTIDE SEQUENCE</scope>
    <source>
        <strain evidence="7">Hsosn_3</strain>
        <tissue evidence="7">Leaf</tissue>
    </source>
</reference>
<dbReference type="AlphaFoldDB" id="A0AAD8IW41"/>
<organism evidence="7 8">
    <name type="scientific">Heracleum sosnowskyi</name>
    <dbReference type="NCBI Taxonomy" id="360622"/>
    <lineage>
        <taxon>Eukaryota</taxon>
        <taxon>Viridiplantae</taxon>
        <taxon>Streptophyta</taxon>
        <taxon>Embryophyta</taxon>
        <taxon>Tracheophyta</taxon>
        <taxon>Spermatophyta</taxon>
        <taxon>Magnoliopsida</taxon>
        <taxon>eudicotyledons</taxon>
        <taxon>Gunneridae</taxon>
        <taxon>Pentapetalae</taxon>
        <taxon>asterids</taxon>
        <taxon>campanulids</taxon>
        <taxon>Apiales</taxon>
        <taxon>Apiaceae</taxon>
        <taxon>Apioideae</taxon>
        <taxon>apioid superclade</taxon>
        <taxon>Tordylieae</taxon>
        <taxon>Tordyliinae</taxon>
        <taxon>Heracleum</taxon>
    </lineage>
</organism>
<dbReference type="GO" id="GO:0051123">
    <property type="term" value="P:RNA polymerase II preinitiation complex assembly"/>
    <property type="evidence" value="ECO:0007669"/>
    <property type="project" value="TreeGrafter"/>
</dbReference>
<dbReference type="GO" id="GO:0046982">
    <property type="term" value="F:protein heterodimerization activity"/>
    <property type="evidence" value="ECO:0007669"/>
    <property type="project" value="InterPro"/>
</dbReference>
<comment type="subcellular location">
    <subcellularLocation>
        <location evidence="1">Nucleus</location>
    </subcellularLocation>
</comment>
<feature type="domain" description="TATA box binding protein associated factor (TAF) histone-like fold" evidence="6">
    <location>
        <begin position="14"/>
        <end position="80"/>
    </location>
</feature>